<organism evidence="2 3">
    <name type="scientific">Panicum virgatum</name>
    <name type="common">Blackwell switchgrass</name>
    <dbReference type="NCBI Taxonomy" id="38727"/>
    <lineage>
        <taxon>Eukaryota</taxon>
        <taxon>Viridiplantae</taxon>
        <taxon>Streptophyta</taxon>
        <taxon>Embryophyta</taxon>
        <taxon>Tracheophyta</taxon>
        <taxon>Spermatophyta</taxon>
        <taxon>Magnoliopsida</taxon>
        <taxon>Liliopsida</taxon>
        <taxon>Poales</taxon>
        <taxon>Poaceae</taxon>
        <taxon>PACMAD clade</taxon>
        <taxon>Panicoideae</taxon>
        <taxon>Panicodae</taxon>
        <taxon>Paniceae</taxon>
        <taxon>Panicinae</taxon>
        <taxon>Panicum</taxon>
        <taxon>Panicum sect. Hiantes</taxon>
    </lineage>
</organism>
<dbReference type="EMBL" id="CM029051">
    <property type="protein sequence ID" value="KAG2562514.1"/>
    <property type="molecule type" value="Genomic_DNA"/>
</dbReference>
<feature type="compositionally biased region" description="Polar residues" evidence="1">
    <location>
        <begin position="7"/>
        <end position="20"/>
    </location>
</feature>
<name>A0A8T0PWY1_PANVG</name>
<dbReference type="Proteomes" id="UP000823388">
    <property type="component" value="Chromosome 8K"/>
</dbReference>
<protein>
    <submittedName>
        <fullName evidence="2">Uncharacterized protein</fullName>
    </submittedName>
</protein>
<proteinExistence type="predicted"/>
<keyword evidence="3" id="KW-1185">Reference proteome</keyword>
<gene>
    <name evidence="2" type="ORF">PVAP13_8KG284002</name>
</gene>
<evidence type="ECO:0000313" key="3">
    <source>
        <dbReference type="Proteomes" id="UP000823388"/>
    </source>
</evidence>
<accession>A0A8T0PWY1</accession>
<dbReference type="AlphaFoldDB" id="A0A8T0PWY1"/>
<reference evidence="2" key="1">
    <citation type="submission" date="2020-05" db="EMBL/GenBank/DDBJ databases">
        <title>WGS assembly of Panicum virgatum.</title>
        <authorList>
            <person name="Lovell J.T."/>
            <person name="Jenkins J."/>
            <person name="Shu S."/>
            <person name="Juenger T.E."/>
            <person name="Schmutz J."/>
        </authorList>
    </citation>
    <scope>NUCLEOTIDE SEQUENCE</scope>
    <source>
        <strain evidence="2">AP13</strain>
    </source>
</reference>
<evidence type="ECO:0000313" key="2">
    <source>
        <dbReference type="EMBL" id="KAG2562514.1"/>
    </source>
</evidence>
<evidence type="ECO:0000256" key="1">
    <source>
        <dbReference type="SAM" id="MobiDB-lite"/>
    </source>
</evidence>
<feature type="region of interest" description="Disordered" evidence="1">
    <location>
        <begin position="1"/>
        <end position="20"/>
    </location>
</feature>
<sequence>MVAFATIQATDSKSKATDGQSLSDCAEVLINTVFSKTTLLPRSQGNISKLSNPVGRCIQWPQKNVSVNGAIKENFSKRRKVKNSSSITSPAICT</sequence>
<comment type="caution">
    <text evidence="2">The sequence shown here is derived from an EMBL/GenBank/DDBJ whole genome shotgun (WGS) entry which is preliminary data.</text>
</comment>